<proteinExistence type="predicted"/>
<dbReference type="AlphaFoldDB" id="A0A838BAH4"/>
<evidence type="ECO:0000256" key="6">
    <source>
        <dbReference type="ARBA" id="ARBA00022833"/>
    </source>
</evidence>
<accession>A0A838BAH4</accession>
<name>A0A838BAH4_9HYPH</name>
<comment type="caution">
    <text evidence="8">The sequence shown here is derived from an EMBL/GenBank/DDBJ whole genome shotgun (WGS) entry which is preliminary data.</text>
</comment>
<dbReference type="Proteomes" id="UP000558284">
    <property type="component" value="Unassembled WGS sequence"/>
</dbReference>
<keyword evidence="3" id="KW-0732">Signal</keyword>
<sequence length="365" mass="39783">MTISMRSLPGRRPFLTAALAIVALAGLAAGAITAEPRAKDLFGAKKLPAVAAAQSFGFYSKGCFTGGVALPMDGMNWEVMRPSRNRRWGHPTMIALIEKLSRDAAADGWPGLLIGDISQPRGGPMLTGHASHQIGLDADIWLTPMPDRKLTTQERENVSATLMVDDKTHLVKDRLWKPMHTQLLKRAASYPEVERILVNPGIKKKLCDTVTGDRTWLRKIRPFWGHDYHFHIRIGCQPGSPNCKGQEATPDDDGCGKPLAWWFTEEPWRPNKNPDAPKARDLMTMANLPKQCRFVLDQPDADSAEAVTYRGGGVPIAARAPEPDAPLPPVTGNAAGLPNAVNAFTATPEIGIPLPRRRPPANVGQ</sequence>
<dbReference type="RefSeq" id="WP_181059950.1">
    <property type="nucleotide sequence ID" value="NZ_JACDTY010000011.1"/>
</dbReference>
<keyword evidence="6" id="KW-0862">Zinc</keyword>
<dbReference type="PROSITE" id="PS51318">
    <property type="entry name" value="TAT"/>
    <property type="match status" value="1"/>
</dbReference>
<keyword evidence="5" id="KW-0378">Hydrolase</keyword>
<evidence type="ECO:0000256" key="7">
    <source>
        <dbReference type="ARBA" id="ARBA00023049"/>
    </source>
</evidence>
<dbReference type="EMBL" id="JACDTY010000011">
    <property type="protein sequence ID" value="MBA1142911.1"/>
    <property type="molecule type" value="Genomic_DNA"/>
</dbReference>
<organism evidence="8 9">
    <name type="scientific">Mesorhizobium neociceri</name>
    <dbReference type="NCBI Taxonomy" id="1307853"/>
    <lineage>
        <taxon>Bacteria</taxon>
        <taxon>Pseudomonadati</taxon>
        <taxon>Pseudomonadota</taxon>
        <taxon>Alphaproteobacteria</taxon>
        <taxon>Hyphomicrobiales</taxon>
        <taxon>Phyllobacteriaceae</taxon>
        <taxon>Mesorhizobium</taxon>
    </lineage>
</organism>
<reference evidence="8 9" key="1">
    <citation type="submission" date="2020-07" db="EMBL/GenBank/DDBJ databases">
        <title>Definition of the novel symbiovar canariense within Mesorhizobium novociceri, a new species of genus Mesorhizobium nodulating Cicer canariense in the Caldera de Taburiente National Park (La Palma, Canary Islands).</title>
        <authorList>
            <person name="Leon-Barrios M."/>
            <person name="Perez-Yepez J."/>
            <person name="Flores-Felix J.D."/>
            <person name="Ramirez-Baena M.H."/>
            <person name="Pulido-Suarez L."/>
            <person name="Igual J.M."/>
            <person name="Velazquez E."/>
            <person name="Peix A."/>
        </authorList>
    </citation>
    <scope>NUCLEOTIDE SEQUENCE [LARGE SCALE GENOMIC DNA]</scope>
    <source>
        <strain evidence="8 9">CCANP35</strain>
    </source>
</reference>
<dbReference type="GO" id="GO:0006508">
    <property type="term" value="P:proteolysis"/>
    <property type="evidence" value="ECO:0007669"/>
    <property type="project" value="UniProtKB-KW"/>
</dbReference>
<gene>
    <name evidence="8" type="primary">mepA</name>
    <name evidence="8" type="ORF">H0241_22065</name>
</gene>
<dbReference type="GO" id="GO:0030288">
    <property type="term" value="C:outer membrane-bounded periplasmic space"/>
    <property type="evidence" value="ECO:0007669"/>
    <property type="project" value="InterPro"/>
</dbReference>
<dbReference type="SUPFAM" id="SSF55166">
    <property type="entry name" value="Hedgehog/DD-peptidase"/>
    <property type="match status" value="1"/>
</dbReference>
<keyword evidence="1" id="KW-0645">Protease</keyword>
<dbReference type="GO" id="GO:0004252">
    <property type="term" value="F:serine-type endopeptidase activity"/>
    <property type="evidence" value="ECO:0007669"/>
    <property type="project" value="InterPro"/>
</dbReference>
<dbReference type="NCBIfam" id="NF006947">
    <property type="entry name" value="PRK09429.1"/>
    <property type="match status" value="1"/>
</dbReference>
<evidence type="ECO:0000256" key="1">
    <source>
        <dbReference type="ARBA" id="ARBA00022670"/>
    </source>
</evidence>
<dbReference type="Pfam" id="PF03411">
    <property type="entry name" value="Peptidase_M74"/>
    <property type="match status" value="1"/>
</dbReference>
<dbReference type="GO" id="GO:0046872">
    <property type="term" value="F:metal ion binding"/>
    <property type="evidence" value="ECO:0007669"/>
    <property type="project" value="UniProtKB-KW"/>
</dbReference>
<dbReference type="InterPro" id="IPR005073">
    <property type="entry name" value="Peptidase_M74"/>
</dbReference>
<dbReference type="Gene3D" id="3.30.1380.10">
    <property type="match status" value="1"/>
</dbReference>
<dbReference type="InterPro" id="IPR006311">
    <property type="entry name" value="TAT_signal"/>
</dbReference>
<evidence type="ECO:0000256" key="5">
    <source>
        <dbReference type="ARBA" id="ARBA00022801"/>
    </source>
</evidence>
<keyword evidence="7" id="KW-0482">Metalloprotease</keyword>
<dbReference type="InterPro" id="IPR009045">
    <property type="entry name" value="Zn_M74/Hedgehog-like"/>
</dbReference>
<keyword evidence="4" id="KW-0574">Periplasm</keyword>
<evidence type="ECO:0000256" key="4">
    <source>
        <dbReference type="ARBA" id="ARBA00022764"/>
    </source>
</evidence>
<keyword evidence="9" id="KW-1185">Reference proteome</keyword>
<evidence type="ECO:0000313" key="9">
    <source>
        <dbReference type="Proteomes" id="UP000558284"/>
    </source>
</evidence>
<evidence type="ECO:0000256" key="2">
    <source>
        <dbReference type="ARBA" id="ARBA00022723"/>
    </source>
</evidence>
<evidence type="ECO:0000256" key="3">
    <source>
        <dbReference type="ARBA" id="ARBA00022729"/>
    </source>
</evidence>
<protein>
    <submittedName>
        <fullName evidence="8">Penicillin-insensitive murein endopeptidase</fullName>
    </submittedName>
</protein>
<evidence type="ECO:0000313" key="8">
    <source>
        <dbReference type="EMBL" id="MBA1142911.1"/>
    </source>
</evidence>
<keyword evidence="2" id="KW-0479">Metal-binding</keyword>
<dbReference type="GO" id="GO:0008237">
    <property type="term" value="F:metallopeptidase activity"/>
    <property type="evidence" value="ECO:0007669"/>
    <property type="project" value="UniProtKB-KW"/>
</dbReference>